<evidence type="ECO:0000313" key="3">
    <source>
        <dbReference type="EMBL" id="GEL21449.1"/>
    </source>
</evidence>
<sequence length="266" mass="30006">MADIVRAPGRMDTTVIVVIIVIVVVLLGIGVAAYLVGKRRRSERLREHFGPEYERTLARTDDERAAERHLAEREKRHRSLDLRPLDDRERADFRDRWLTLQGEFVDDPDRAVERADTFVAEVMHARGYPVADFDQRAEDVSVEHPVVVQRYREARAIAQRNSRGGVDTEELRHAVTSYRALVDALLDESGDHARGESHRGSRDGAPDRHAGSGRHESHGRHESNGRHDADGHHEPAGRHEAAGRHDGGVAPDAAWGRSNRHEEPTR</sequence>
<dbReference type="EMBL" id="BJVJ01000002">
    <property type="protein sequence ID" value="GEL21449.1"/>
    <property type="molecule type" value="Genomic_DNA"/>
</dbReference>
<keyword evidence="2" id="KW-0472">Membrane</keyword>
<name>A0A511D9G5_9PSEU</name>
<keyword evidence="2" id="KW-1133">Transmembrane helix</keyword>
<protein>
    <recommendedName>
        <fullName evidence="5">Secreted protein</fullName>
    </recommendedName>
</protein>
<evidence type="ECO:0000313" key="4">
    <source>
        <dbReference type="Proteomes" id="UP000321685"/>
    </source>
</evidence>
<feature type="compositionally biased region" description="Basic and acidic residues" evidence="1">
    <location>
        <begin position="191"/>
        <end position="247"/>
    </location>
</feature>
<gene>
    <name evidence="3" type="ORF">PSU4_04030</name>
</gene>
<evidence type="ECO:0008006" key="5">
    <source>
        <dbReference type="Google" id="ProtNLM"/>
    </source>
</evidence>
<proteinExistence type="predicted"/>
<reference evidence="3 4" key="1">
    <citation type="submission" date="2019-07" db="EMBL/GenBank/DDBJ databases">
        <title>Whole genome shotgun sequence of Pseudonocardia sulfidoxydans NBRC 16205.</title>
        <authorList>
            <person name="Hosoyama A."/>
            <person name="Uohara A."/>
            <person name="Ohji S."/>
            <person name="Ichikawa N."/>
        </authorList>
    </citation>
    <scope>NUCLEOTIDE SEQUENCE [LARGE SCALE GENOMIC DNA]</scope>
    <source>
        <strain evidence="3 4">NBRC 16205</strain>
    </source>
</reference>
<evidence type="ECO:0000256" key="2">
    <source>
        <dbReference type="SAM" id="Phobius"/>
    </source>
</evidence>
<keyword evidence="2" id="KW-0812">Transmembrane</keyword>
<evidence type="ECO:0000256" key="1">
    <source>
        <dbReference type="SAM" id="MobiDB-lite"/>
    </source>
</evidence>
<comment type="caution">
    <text evidence="3">The sequence shown here is derived from an EMBL/GenBank/DDBJ whole genome shotgun (WGS) entry which is preliminary data.</text>
</comment>
<feature type="region of interest" description="Disordered" evidence="1">
    <location>
        <begin position="191"/>
        <end position="266"/>
    </location>
</feature>
<keyword evidence="4" id="KW-1185">Reference proteome</keyword>
<feature type="transmembrane region" description="Helical" evidence="2">
    <location>
        <begin position="15"/>
        <end position="36"/>
    </location>
</feature>
<accession>A0A511D9G5</accession>
<organism evidence="3 4">
    <name type="scientific">Pseudonocardia sulfidoxydans NBRC 16205</name>
    <dbReference type="NCBI Taxonomy" id="1223511"/>
    <lineage>
        <taxon>Bacteria</taxon>
        <taxon>Bacillati</taxon>
        <taxon>Actinomycetota</taxon>
        <taxon>Actinomycetes</taxon>
        <taxon>Pseudonocardiales</taxon>
        <taxon>Pseudonocardiaceae</taxon>
        <taxon>Pseudonocardia</taxon>
    </lineage>
</organism>
<dbReference type="AlphaFoldDB" id="A0A511D9G5"/>
<dbReference type="Proteomes" id="UP000321685">
    <property type="component" value="Unassembled WGS sequence"/>
</dbReference>